<gene>
    <name evidence="2" type="ORF">GCM10023203_07230</name>
</gene>
<sequence length="386" mass="43054">MESPEGQRRAIDEYLRSQSGPDFAVEHVEKVNSESILGRDYDVWDAHTNEGRWWVITPPTNLYSQEQIKSMDIALSFHIGLMTRMEARNPVIFREAEDRTWVLEVLRRIETASDNLDRAKEVEDVQAVGMRLRECLLSLVSKMREISLSLPPESTLPSQNGNFKEWAAVFSNAIAPGRSLAHLRKLLKSQSDSTWELLGWLTHARNASHLDGRLALVAANSLVELFLFALARAEREALERCPACSSYQVEKQMAEPGEGWLLVCSTCGWSRQTDPPGPSPARASPEPREEEIDPDDCIPLQDFGIFLTPGQARAALQAAAAQITEDEQPAWSNTFAVQFPEDGSMHDIHRLVHNSFNPDDPSVGAELVYECGEPNCVSPNMLACAS</sequence>
<proteinExistence type="predicted"/>
<dbReference type="RefSeq" id="WP_274232753.1">
    <property type="nucleotide sequence ID" value="NZ_BAABHQ010000001.1"/>
</dbReference>
<name>A0ABP9DX15_9PSEU</name>
<feature type="region of interest" description="Disordered" evidence="1">
    <location>
        <begin position="271"/>
        <end position="293"/>
    </location>
</feature>
<organism evidence="2 3">
    <name type="scientific">Actinomycetospora straminea</name>
    <dbReference type="NCBI Taxonomy" id="663607"/>
    <lineage>
        <taxon>Bacteria</taxon>
        <taxon>Bacillati</taxon>
        <taxon>Actinomycetota</taxon>
        <taxon>Actinomycetes</taxon>
        <taxon>Pseudonocardiales</taxon>
        <taxon>Pseudonocardiaceae</taxon>
        <taxon>Actinomycetospora</taxon>
    </lineage>
</organism>
<evidence type="ECO:0000313" key="3">
    <source>
        <dbReference type="Proteomes" id="UP001500457"/>
    </source>
</evidence>
<comment type="caution">
    <text evidence="2">The sequence shown here is derived from an EMBL/GenBank/DDBJ whole genome shotgun (WGS) entry which is preliminary data.</text>
</comment>
<reference evidence="3" key="1">
    <citation type="journal article" date="2019" name="Int. J. Syst. Evol. Microbiol.">
        <title>The Global Catalogue of Microorganisms (GCM) 10K type strain sequencing project: providing services to taxonomists for standard genome sequencing and annotation.</title>
        <authorList>
            <consortium name="The Broad Institute Genomics Platform"/>
            <consortium name="The Broad Institute Genome Sequencing Center for Infectious Disease"/>
            <person name="Wu L."/>
            <person name="Ma J."/>
        </authorList>
    </citation>
    <scope>NUCLEOTIDE SEQUENCE [LARGE SCALE GENOMIC DNA]</scope>
    <source>
        <strain evidence="3">JCM 17983</strain>
    </source>
</reference>
<evidence type="ECO:0000256" key="1">
    <source>
        <dbReference type="SAM" id="MobiDB-lite"/>
    </source>
</evidence>
<accession>A0ABP9DX15</accession>
<dbReference type="EMBL" id="BAABHQ010000001">
    <property type="protein sequence ID" value="GAA4862229.1"/>
    <property type="molecule type" value="Genomic_DNA"/>
</dbReference>
<dbReference type="Proteomes" id="UP001500457">
    <property type="component" value="Unassembled WGS sequence"/>
</dbReference>
<protein>
    <submittedName>
        <fullName evidence="2">Uncharacterized protein</fullName>
    </submittedName>
</protein>
<keyword evidence="3" id="KW-1185">Reference proteome</keyword>
<evidence type="ECO:0000313" key="2">
    <source>
        <dbReference type="EMBL" id="GAA4862229.1"/>
    </source>
</evidence>